<sequence>MVPGVGAIGADIRRPGGRTVHLAEATGSRETPTPHGYRSQRTPSSVESMNQPPGPFDPSRADEPELLDLLEEAATSESPLMLLEIASTMLASVDNPDDDDEDVEELPPIRELAVQMLEATPEETEPLVRIWAQMLDDELFRHRIAKMLPTPKTKRLPEWIRRADEIKPFRAAAVVSPVKIEETILLEVSTAGRSVTLAVAVERSGSPYLEDAYLAEGPLSSVVEVSSTGLPTPVDVVALSLPDAGARLREVLEMSTHMFPPIETESWPGTRPLLEWMLAKLPNGGTGYEIRMWEPEEIEELVADFRTSPFAAALTEDEISHAHLLFEFQINYGNNDPLRWSGTFVERLMCDLYPRKVMSPEDELLLMPTTLAAVVRYANNRSGVDPVFTENAIAAIEDNREEYEARVRGDQPESTSALFARLLTGIDDDALPLSEPLSDLDDEFGGGSFFGDQASMLAEIFISSGAEAVGGIDALQALTDEPLPTEGLDTAAVAEDVVDRLNSLVPEIRRIADEVFDEPELATAALRLLTTIGRVGPAIFRRRITDRSLLAALFWIVGKDNNLFTGQWGSDGGMTIRELQNHLGVSSSPKPTAEKMLHAAGFELYGPEVVLGDPRYLISRRRQRIVAHRDTYWDDLPEDWEY</sequence>
<feature type="compositionally biased region" description="Polar residues" evidence="1">
    <location>
        <begin position="39"/>
        <end position="51"/>
    </location>
</feature>
<protein>
    <submittedName>
        <fullName evidence="2">Uncharacterized protein</fullName>
    </submittedName>
</protein>
<accession>A0A9D2UMR3</accession>
<comment type="caution">
    <text evidence="2">The sequence shown here is derived from an EMBL/GenBank/DDBJ whole genome shotgun (WGS) entry which is preliminary data.</text>
</comment>
<evidence type="ECO:0000256" key="1">
    <source>
        <dbReference type="SAM" id="MobiDB-lite"/>
    </source>
</evidence>
<name>A0A9D2UMR3_BREEP</name>
<feature type="region of interest" description="Disordered" evidence="1">
    <location>
        <begin position="1"/>
        <end position="63"/>
    </location>
</feature>
<dbReference type="EMBL" id="DYXR01000241">
    <property type="protein sequence ID" value="HJE77810.1"/>
    <property type="molecule type" value="Genomic_DNA"/>
</dbReference>
<organism evidence="2 3">
    <name type="scientific">Brevibacterium epidermidis</name>
    <dbReference type="NCBI Taxonomy" id="1698"/>
    <lineage>
        <taxon>Bacteria</taxon>
        <taxon>Bacillati</taxon>
        <taxon>Actinomycetota</taxon>
        <taxon>Actinomycetes</taxon>
        <taxon>Micrococcales</taxon>
        <taxon>Brevibacteriaceae</taxon>
        <taxon>Brevibacterium</taxon>
    </lineage>
</organism>
<proteinExistence type="predicted"/>
<reference evidence="2" key="2">
    <citation type="submission" date="2021-09" db="EMBL/GenBank/DDBJ databases">
        <authorList>
            <person name="Gilroy R."/>
        </authorList>
    </citation>
    <scope>NUCLEOTIDE SEQUENCE</scope>
    <source>
        <strain evidence="2">CHK139-4039</strain>
    </source>
</reference>
<dbReference type="Proteomes" id="UP000743760">
    <property type="component" value="Unassembled WGS sequence"/>
</dbReference>
<reference evidence="2" key="1">
    <citation type="journal article" date="2021" name="PeerJ">
        <title>Extensive microbial diversity within the chicken gut microbiome revealed by metagenomics and culture.</title>
        <authorList>
            <person name="Gilroy R."/>
            <person name="Ravi A."/>
            <person name="Getino M."/>
            <person name="Pursley I."/>
            <person name="Horton D.L."/>
            <person name="Alikhan N.F."/>
            <person name="Baker D."/>
            <person name="Gharbi K."/>
            <person name="Hall N."/>
            <person name="Watson M."/>
            <person name="Adriaenssens E.M."/>
            <person name="Foster-Nyarko E."/>
            <person name="Jarju S."/>
            <person name="Secka A."/>
            <person name="Antonio M."/>
            <person name="Oren A."/>
            <person name="Chaudhuri R.R."/>
            <person name="La Ragione R."/>
            <person name="Hildebrand F."/>
            <person name="Pallen M.J."/>
        </authorList>
    </citation>
    <scope>NUCLEOTIDE SEQUENCE</scope>
    <source>
        <strain evidence="2">CHK139-4039</strain>
    </source>
</reference>
<gene>
    <name evidence="2" type="ORF">K8V74_07680</name>
</gene>
<evidence type="ECO:0000313" key="3">
    <source>
        <dbReference type="Proteomes" id="UP000743760"/>
    </source>
</evidence>
<evidence type="ECO:0000313" key="2">
    <source>
        <dbReference type="EMBL" id="HJE77810.1"/>
    </source>
</evidence>
<dbReference type="AlphaFoldDB" id="A0A9D2UMR3"/>